<dbReference type="PANTHER" id="PTHR14226">
    <property type="entry name" value="NEUROPATHY TARGET ESTERASE/SWISS CHEESE D.MELANOGASTER"/>
    <property type="match status" value="1"/>
</dbReference>
<feature type="domain" description="PNPLA" evidence="5">
    <location>
        <begin position="45"/>
        <end position="240"/>
    </location>
</feature>
<sequence length="786" mass="88030">MHHLTADYSLQSHHSAIGLRLRTVTLACLLLLVSVPVSLAQKVGLVLSGGGAKGIAHVGVLKALEENDIPIDYIVGTSMGGIVGALYAAGYSPSEIEYLVSTEAFQAWATGKPEQNYTYNFASPEPNPSLLKLHISVDTALQARLTSNLVNDASLNFALAQLLSQPAARANYDFDKLMVPYRCIAADIFTQQQVILRRGQLADAVRATLTVPLFFKPIRIENRLLFDGGLYNNFPVDVARKDFKPDIIIGVNVSSKIYSEYPYGKDDFDLAHTLLYAMMSNSDSTALNAKDIYLQPDLGSLTSLDFKNVEELFAAGYAEASAKMEQIKRKIGRRVNPAELASKRDRFRSGFEPHTFRNIRIQGVKENQKAFIEKFFRGTEGADSYTMQQVKTGYYRLAAIENFSNLYPTMRYDQIARHYDLLLDVKKDTGLKLALGGVLASRPVDNIYASLAYSLLGSQLYTFAGSFQTGRFYQAAQLRTRVDVPASTPYYVEPSFTYNNWNFLSTSGFLLERNKMPFIEQSDRSYALDLGFTNTYKGKLVISTAFTQNIDRYSNRLDILSSDTLDRTDLEAFTVAGIFRRGSLNRKQYASSGRLFTASARFVSATESYSPGSTATNPEKKSTEHEWFYGRLLFEDYFGEGKHKFGYRLEGVLSTQPFFSNYRSTLTSAPAFHPLSDSKTLFLDRFRAHQFVAGGLQYVYLLSPRLEFRTEGYVFQPYKPILQNDNQRAYYGDTFGGTGLAATAAVVYQGILGPVALNLNYYNDESKNWGVLFHLGFLLFQNRALE</sequence>
<dbReference type="CDD" id="cd07205">
    <property type="entry name" value="Pat_PNPLA6_PNPLA7_NTE1_like"/>
    <property type="match status" value="1"/>
</dbReference>
<evidence type="ECO:0000256" key="3">
    <source>
        <dbReference type="ARBA" id="ARBA00023098"/>
    </source>
</evidence>
<evidence type="ECO:0000313" key="7">
    <source>
        <dbReference type="Proteomes" id="UP000625551"/>
    </source>
</evidence>
<keyword evidence="7" id="KW-1185">Reference proteome</keyword>
<reference evidence="6 7" key="1">
    <citation type="submission" date="2020-09" db="EMBL/GenBank/DDBJ databases">
        <title>Genome sequencing and assembly of Pontibacter sp.</title>
        <authorList>
            <person name="Chhetri G."/>
        </authorList>
    </citation>
    <scope>NUCLEOTIDE SEQUENCE [LARGE SCALE GENOMIC DNA]</scope>
    <source>
        <strain evidence="6 7">JH31</strain>
    </source>
</reference>
<dbReference type="RefSeq" id="WP_191182078.1">
    <property type="nucleotide sequence ID" value="NZ_JACXAJ010000001.1"/>
</dbReference>
<evidence type="ECO:0000259" key="5">
    <source>
        <dbReference type="PROSITE" id="PS51635"/>
    </source>
</evidence>
<feature type="active site" description="Proton acceptor" evidence="4">
    <location>
        <position position="227"/>
    </location>
</feature>
<dbReference type="Proteomes" id="UP000625551">
    <property type="component" value="Unassembled WGS sequence"/>
</dbReference>
<dbReference type="InterPro" id="IPR002641">
    <property type="entry name" value="PNPLA_dom"/>
</dbReference>
<dbReference type="EMBL" id="JACXAJ010000001">
    <property type="protein sequence ID" value="MBD1395925.1"/>
    <property type="molecule type" value="Genomic_DNA"/>
</dbReference>
<dbReference type="InterPro" id="IPR050301">
    <property type="entry name" value="NTE"/>
</dbReference>
<dbReference type="InterPro" id="IPR016035">
    <property type="entry name" value="Acyl_Trfase/lysoPLipase"/>
</dbReference>
<organism evidence="6 7">
    <name type="scientific">Pontibacter aquaedesilientis</name>
    <dbReference type="NCBI Taxonomy" id="2766980"/>
    <lineage>
        <taxon>Bacteria</taxon>
        <taxon>Pseudomonadati</taxon>
        <taxon>Bacteroidota</taxon>
        <taxon>Cytophagia</taxon>
        <taxon>Cytophagales</taxon>
        <taxon>Hymenobacteraceae</taxon>
        <taxon>Pontibacter</taxon>
    </lineage>
</organism>
<keyword evidence="3 4" id="KW-0443">Lipid metabolism</keyword>
<evidence type="ECO:0000256" key="1">
    <source>
        <dbReference type="ARBA" id="ARBA00022801"/>
    </source>
</evidence>
<comment type="caution">
    <text evidence="6">The sequence shown here is derived from an EMBL/GenBank/DDBJ whole genome shotgun (WGS) entry which is preliminary data.</text>
</comment>
<accession>A0ABR7XCA1</accession>
<feature type="short sequence motif" description="GXGXXG" evidence="4">
    <location>
        <begin position="49"/>
        <end position="54"/>
    </location>
</feature>
<evidence type="ECO:0000256" key="4">
    <source>
        <dbReference type="PROSITE-ProRule" id="PRU01161"/>
    </source>
</evidence>
<feature type="active site" description="Nucleophile" evidence="4">
    <location>
        <position position="78"/>
    </location>
</feature>
<name>A0ABR7XCA1_9BACT</name>
<protein>
    <submittedName>
        <fullName evidence="6">Patatin-like phospholipase family protein</fullName>
    </submittedName>
</protein>
<gene>
    <name evidence="6" type="ORF">H9Q13_02005</name>
</gene>
<dbReference type="SUPFAM" id="SSF52151">
    <property type="entry name" value="FabD/lysophospholipase-like"/>
    <property type="match status" value="1"/>
</dbReference>
<evidence type="ECO:0000313" key="6">
    <source>
        <dbReference type="EMBL" id="MBD1395925.1"/>
    </source>
</evidence>
<proteinExistence type="predicted"/>
<keyword evidence="1 4" id="KW-0378">Hydrolase</keyword>
<dbReference type="Gene3D" id="3.40.1090.10">
    <property type="entry name" value="Cytosolic phospholipase A2 catalytic domain"/>
    <property type="match status" value="2"/>
</dbReference>
<dbReference type="PANTHER" id="PTHR14226:SF29">
    <property type="entry name" value="NEUROPATHY TARGET ESTERASE SWS"/>
    <property type="match status" value="1"/>
</dbReference>
<evidence type="ECO:0000256" key="2">
    <source>
        <dbReference type="ARBA" id="ARBA00022963"/>
    </source>
</evidence>
<keyword evidence="2 4" id="KW-0442">Lipid degradation</keyword>
<feature type="short sequence motif" description="GXSXG" evidence="4">
    <location>
        <begin position="76"/>
        <end position="80"/>
    </location>
</feature>
<feature type="short sequence motif" description="DGA/G" evidence="4">
    <location>
        <begin position="227"/>
        <end position="229"/>
    </location>
</feature>
<dbReference type="PROSITE" id="PS51635">
    <property type="entry name" value="PNPLA"/>
    <property type="match status" value="1"/>
</dbReference>
<dbReference type="Pfam" id="PF01734">
    <property type="entry name" value="Patatin"/>
    <property type="match status" value="1"/>
</dbReference>